<reference evidence="10 11" key="1">
    <citation type="submission" date="2021-11" db="EMBL/GenBank/DDBJ databases">
        <title>Seasonal and diel survey of microbial diversity of the Tyrrhenian coast.</title>
        <authorList>
            <person name="Gattoni G."/>
            <person name="Corral P."/>
        </authorList>
    </citation>
    <scope>NUCLEOTIDE SEQUENCE [LARGE SCALE GENOMIC DNA]</scope>
    <source>
        <strain evidence="10 11">Mr9</strain>
    </source>
</reference>
<dbReference type="SUPFAM" id="SSF55469">
    <property type="entry name" value="FMN-dependent nitroreductase-like"/>
    <property type="match status" value="1"/>
</dbReference>
<feature type="domain" description="Nitroreductase" evidence="9">
    <location>
        <begin position="7"/>
        <end position="165"/>
    </location>
</feature>
<evidence type="ECO:0000313" key="11">
    <source>
        <dbReference type="Proteomes" id="UP001197770"/>
    </source>
</evidence>
<dbReference type="EC" id="1.-.-.-" evidence="8"/>
<evidence type="ECO:0000256" key="6">
    <source>
        <dbReference type="ARBA" id="ARBA00023002"/>
    </source>
</evidence>
<dbReference type="InterPro" id="IPR026021">
    <property type="entry name" value="YdjA-like"/>
</dbReference>
<dbReference type="PIRSF" id="PIRSF000232">
    <property type="entry name" value="YdjA"/>
    <property type="match status" value="1"/>
</dbReference>
<dbReference type="Gene3D" id="3.40.109.10">
    <property type="entry name" value="NADH Oxidase"/>
    <property type="match status" value="1"/>
</dbReference>
<dbReference type="CDD" id="cd02135">
    <property type="entry name" value="YdjA-like"/>
    <property type="match status" value="1"/>
</dbReference>
<keyword evidence="3 8" id="KW-0285">Flavoprotein</keyword>
<evidence type="ECO:0000256" key="2">
    <source>
        <dbReference type="ARBA" id="ARBA00007118"/>
    </source>
</evidence>
<evidence type="ECO:0000256" key="7">
    <source>
        <dbReference type="ARBA" id="ARBA00023027"/>
    </source>
</evidence>
<proteinExistence type="inferred from homology"/>
<keyword evidence="6 8" id="KW-0560">Oxidoreductase</keyword>
<dbReference type="Pfam" id="PF00881">
    <property type="entry name" value="Nitroreductase"/>
    <property type="match status" value="1"/>
</dbReference>
<keyword evidence="7 8" id="KW-0520">NAD</keyword>
<evidence type="ECO:0000256" key="5">
    <source>
        <dbReference type="ARBA" id="ARBA00022857"/>
    </source>
</evidence>
<comment type="cofactor">
    <cofactor evidence="1 8">
        <name>FMN</name>
        <dbReference type="ChEBI" id="CHEBI:58210"/>
    </cofactor>
</comment>
<evidence type="ECO:0000256" key="3">
    <source>
        <dbReference type="ARBA" id="ARBA00022630"/>
    </source>
</evidence>
<evidence type="ECO:0000256" key="4">
    <source>
        <dbReference type="ARBA" id="ARBA00022643"/>
    </source>
</evidence>
<evidence type="ECO:0000259" key="9">
    <source>
        <dbReference type="Pfam" id="PF00881"/>
    </source>
</evidence>
<evidence type="ECO:0000256" key="1">
    <source>
        <dbReference type="ARBA" id="ARBA00001917"/>
    </source>
</evidence>
<dbReference type="InterPro" id="IPR052530">
    <property type="entry name" value="NAD(P)H_nitroreductase"/>
</dbReference>
<organism evidence="10 11">
    <name type="scientific">Leeuwenhoekiella parthenopeia</name>
    <dbReference type="NCBI Taxonomy" id="2890320"/>
    <lineage>
        <taxon>Bacteria</taxon>
        <taxon>Pseudomonadati</taxon>
        <taxon>Bacteroidota</taxon>
        <taxon>Flavobacteriia</taxon>
        <taxon>Flavobacteriales</taxon>
        <taxon>Flavobacteriaceae</taxon>
        <taxon>Leeuwenhoekiella</taxon>
    </lineage>
</organism>
<sequence>MKLSETIKNRRSVFPNQFTGQTVSKEQIIELLEAANWAPSHRQTNPWRFKVFQDESLGLLAEKMSAAYTRTTPEKAYSAFKLKKSVEKVMSSGAVIAICMQRDLKDRVPEWEEIAATAMAVQNMWLMTGQLGLGGYWSSPGYISDMKEELQLAEGERCLGFFYLGAYDAPMPDGDREPVEEKITWF</sequence>
<evidence type="ECO:0000256" key="8">
    <source>
        <dbReference type="PIRNR" id="PIRNR000232"/>
    </source>
</evidence>
<dbReference type="EMBL" id="JAJGMW010000004">
    <property type="protein sequence ID" value="MCC4211974.1"/>
    <property type="molecule type" value="Genomic_DNA"/>
</dbReference>
<gene>
    <name evidence="10" type="ORF">LLW17_04510</name>
</gene>
<dbReference type="PANTHER" id="PTHR43821:SF1">
    <property type="entry name" value="NAD(P)H NITROREDUCTASE YDJA-RELATED"/>
    <property type="match status" value="1"/>
</dbReference>
<protein>
    <recommendedName>
        <fullName evidence="8">Putative NAD(P)H nitroreductase</fullName>
        <ecNumber evidence="8">1.-.-.-</ecNumber>
    </recommendedName>
</protein>
<keyword evidence="11" id="KW-1185">Reference proteome</keyword>
<keyword evidence="5 8" id="KW-0521">NADP</keyword>
<keyword evidence="4 8" id="KW-0288">FMN</keyword>
<dbReference type="InterPro" id="IPR029479">
    <property type="entry name" value="Nitroreductase"/>
</dbReference>
<comment type="caution">
    <text evidence="10">The sequence shown here is derived from an EMBL/GenBank/DDBJ whole genome shotgun (WGS) entry which is preliminary data.</text>
</comment>
<accession>A0ABS8GPW6</accession>
<dbReference type="InterPro" id="IPR000415">
    <property type="entry name" value="Nitroreductase-like"/>
</dbReference>
<dbReference type="PANTHER" id="PTHR43821">
    <property type="entry name" value="NAD(P)H NITROREDUCTASE YDJA-RELATED"/>
    <property type="match status" value="1"/>
</dbReference>
<dbReference type="RefSeq" id="WP_228229074.1">
    <property type="nucleotide sequence ID" value="NZ_JAJGMW010000004.1"/>
</dbReference>
<dbReference type="Proteomes" id="UP001197770">
    <property type="component" value="Unassembled WGS sequence"/>
</dbReference>
<evidence type="ECO:0000313" key="10">
    <source>
        <dbReference type="EMBL" id="MCC4211974.1"/>
    </source>
</evidence>
<comment type="similarity">
    <text evidence="2 8">Belongs to the nitroreductase family.</text>
</comment>
<name>A0ABS8GPW6_9FLAO</name>